<evidence type="ECO:0000256" key="1">
    <source>
        <dbReference type="ARBA" id="ARBA00004141"/>
    </source>
</evidence>
<evidence type="ECO:0000256" key="7">
    <source>
        <dbReference type="SAM" id="MobiDB-lite"/>
    </source>
</evidence>
<reference evidence="9" key="1">
    <citation type="submission" date="2022-11" db="EMBL/GenBank/DDBJ databases">
        <title>Genome Sequence of Cubamyces cubensis.</title>
        <authorList>
            <person name="Buettner E."/>
        </authorList>
    </citation>
    <scope>NUCLEOTIDE SEQUENCE</scope>
    <source>
        <strain evidence="9">MPL-01</strain>
    </source>
</reference>
<feature type="transmembrane region" description="Helical" evidence="8">
    <location>
        <begin position="672"/>
        <end position="698"/>
    </location>
</feature>
<evidence type="ECO:0000313" key="10">
    <source>
        <dbReference type="Proteomes" id="UP001215151"/>
    </source>
</evidence>
<dbReference type="GO" id="GO:0000329">
    <property type="term" value="C:fungal-type vacuole membrane"/>
    <property type="evidence" value="ECO:0007669"/>
    <property type="project" value="TreeGrafter"/>
</dbReference>
<dbReference type="InterPro" id="IPR004813">
    <property type="entry name" value="OPT"/>
</dbReference>
<keyword evidence="4 8" id="KW-0812">Transmembrane</keyword>
<keyword evidence="3" id="KW-0813">Transport</keyword>
<dbReference type="GO" id="GO:0035673">
    <property type="term" value="F:oligopeptide transmembrane transporter activity"/>
    <property type="evidence" value="ECO:0007669"/>
    <property type="project" value="InterPro"/>
</dbReference>
<evidence type="ECO:0000313" key="9">
    <source>
        <dbReference type="EMBL" id="KAJ8495727.1"/>
    </source>
</evidence>
<feature type="transmembrane region" description="Helical" evidence="8">
    <location>
        <begin position="95"/>
        <end position="113"/>
    </location>
</feature>
<feature type="transmembrane region" description="Helical" evidence="8">
    <location>
        <begin position="197"/>
        <end position="215"/>
    </location>
</feature>
<keyword evidence="5 8" id="KW-1133">Transmembrane helix</keyword>
<evidence type="ECO:0000256" key="6">
    <source>
        <dbReference type="ARBA" id="ARBA00023136"/>
    </source>
</evidence>
<dbReference type="InterPro" id="IPR045035">
    <property type="entry name" value="YSL-like"/>
</dbReference>
<evidence type="ECO:0000256" key="4">
    <source>
        <dbReference type="ARBA" id="ARBA00022692"/>
    </source>
</evidence>
<dbReference type="AlphaFoldDB" id="A0AAD7U1A9"/>
<evidence type="ECO:0008006" key="11">
    <source>
        <dbReference type="Google" id="ProtNLM"/>
    </source>
</evidence>
<name>A0AAD7U1A9_9APHY</name>
<comment type="subcellular location">
    <subcellularLocation>
        <location evidence="1">Membrane</location>
        <topology evidence="1">Multi-pass membrane protein</topology>
    </subcellularLocation>
</comment>
<dbReference type="Pfam" id="PF03169">
    <property type="entry name" value="OPT"/>
    <property type="match status" value="1"/>
</dbReference>
<comment type="similarity">
    <text evidence="2">Belongs to the oligopeptide OPT transporter family.</text>
</comment>
<feature type="transmembrane region" description="Helical" evidence="8">
    <location>
        <begin position="481"/>
        <end position="499"/>
    </location>
</feature>
<dbReference type="EMBL" id="JAPEVG010000021">
    <property type="protein sequence ID" value="KAJ8495727.1"/>
    <property type="molecule type" value="Genomic_DNA"/>
</dbReference>
<dbReference type="PANTHER" id="PTHR31645:SF3">
    <property type="entry name" value="OLIGOPEPTIDE TRANSPORTER"/>
    <property type="match status" value="1"/>
</dbReference>
<feature type="transmembrane region" description="Helical" evidence="8">
    <location>
        <begin position="455"/>
        <end position="475"/>
    </location>
</feature>
<feature type="transmembrane region" description="Helical" evidence="8">
    <location>
        <begin position="310"/>
        <end position="337"/>
    </location>
</feature>
<evidence type="ECO:0000256" key="5">
    <source>
        <dbReference type="ARBA" id="ARBA00022989"/>
    </source>
</evidence>
<feature type="transmembrane region" description="Helical" evidence="8">
    <location>
        <begin position="254"/>
        <end position="270"/>
    </location>
</feature>
<sequence>MLQAPSGPRPSHLPSSELAGQHDGVLSELSVLPSPLELGEDKKDEKQPLENIDEVLSVASLYSDSGSDLLQDLGTDDPFPEDPDAPEGKQFTFRAALVGCALGAVISASNVYLGLKTGWTFGASLFGSIFGFAILKPLSRILPEHLGGGYFGPKENVCCQSAATAAGSLGLLFTSGFPAAYQLGLLGDDPVSDFGRIITFTLCCAYVGIFFTMPLRRLYILKLKLTFPSAVAAAYTIRSLHVGRNAAANARKKTLALIISFTVAIAWRVVSEYAPGIMWDWHWGWWFYKAGWKWIIAAENWGWIWEWTPAFIGVGLLVPINSSVSFVGGSALAWAIIGPALVATNRAFGTPVSPTGASPEYINYANMVLDDPVGAPSPKYWMIWPGCAVLLCASMAEIVGNGSAVVRSFAIAMEPLVAKIKAVLQGRGTDNRIGPTDEKDDPFHDPVPLDQQTPWWMWSGGLIAGSVLTMLVMRYQFGQNAGVTLLAILFSFLFSLVGAECTGRVSVTPVTTLGNFAQLVFGGISKGTGMAPMANQLNNGLTGMITLAASEQVADMLGDLKTTHLLGASPRAQLYAQCCGALVSIFLSAGMYIVFVKAYPCINTLSNTTCAFPAPDVGAWRAVSIAVSAPSLPIPRSSGITALCLGALSILSTLVKYRFVARPERRAWFPNWNAVGIAFILGPLCTYPMAMLFGSLIALMWRKYWPAGAVMYCYAVAAGMIAGEGLGGIANAVLQIAGVAGSAKGTSVGCPLDVYCG</sequence>
<feature type="transmembrane region" description="Helical" evidence="8">
    <location>
        <begin position="640"/>
        <end position="660"/>
    </location>
</feature>
<evidence type="ECO:0000256" key="3">
    <source>
        <dbReference type="ARBA" id="ARBA00022448"/>
    </source>
</evidence>
<keyword evidence="10" id="KW-1185">Reference proteome</keyword>
<gene>
    <name evidence="9" type="ORF">ONZ51_g1510</name>
</gene>
<dbReference type="NCBIfam" id="TIGR00728">
    <property type="entry name" value="OPT_sfam"/>
    <property type="match status" value="1"/>
</dbReference>
<keyword evidence="6 8" id="KW-0472">Membrane</keyword>
<dbReference type="Proteomes" id="UP001215151">
    <property type="component" value="Unassembled WGS sequence"/>
</dbReference>
<evidence type="ECO:0000256" key="8">
    <source>
        <dbReference type="SAM" id="Phobius"/>
    </source>
</evidence>
<organism evidence="9 10">
    <name type="scientific">Trametes cubensis</name>
    <dbReference type="NCBI Taxonomy" id="1111947"/>
    <lineage>
        <taxon>Eukaryota</taxon>
        <taxon>Fungi</taxon>
        <taxon>Dikarya</taxon>
        <taxon>Basidiomycota</taxon>
        <taxon>Agaricomycotina</taxon>
        <taxon>Agaricomycetes</taxon>
        <taxon>Polyporales</taxon>
        <taxon>Polyporaceae</taxon>
        <taxon>Trametes</taxon>
    </lineage>
</organism>
<dbReference type="PANTHER" id="PTHR31645">
    <property type="entry name" value="OLIGOPEPTIDE TRANSPORTER YGL114W-RELATED"/>
    <property type="match status" value="1"/>
</dbReference>
<feature type="transmembrane region" description="Helical" evidence="8">
    <location>
        <begin position="119"/>
        <end position="136"/>
    </location>
</feature>
<feature type="transmembrane region" description="Helical" evidence="8">
    <location>
        <begin position="574"/>
        <end position="595"/>
    </location>
</feature>
<evidence type="ECO:0000256" key="2">
    <source>
        <dbReference type="ARBA" id="ARBA00008807"/>
    </source>
</evidence>
<feature type="region of interest" description="Disordered" evidence="7">
    <location>
        <begin position="1"/>
        <end position="20"/>
    </location>
</feature>
<feature type="transmembrane region" description="Helical" evidence="8">
    <location>
        <begin position="704"/>
        <end position="722"/>
    </location>
</feature>
<comment type="caution">
    <text evidence="9">The sequence shown here is derived from an EMBL/GenBank/DDBJ whole genome shotgun (WGS) entry which is preliminary data.</text>
</comment>
<protein>
    <recommendedName>
        <fullName evidence="11">OPT oligopeptide transporter</fullName>
    </recommendedName>
</protein>
<accession>A0AAD7U1A9</accession>
<proteinExistence type="inferred from homology"/>